<evidence type="ECO:0000313" key="3">
    <source>
        <dbReference type="Proteomes" id="UP001367676"/>
    </source>
</evidence>
<sequence length="89" mass="9990">MKEKRVAKRAKGWAVRREPRTQQPMRTRPAGWGVCGRPPINSCVRRGRRSPAIRRGPRGPCPQSRPPRPYRAVALVAARQCGPRPDTLG</sequence>
<accession>A0AAN9TMS7</accession>
<evidence type="ECO:0000256" key="1">
    <source>
        <dbReference type="SAM" id="MobiDB-lite"/>
    </source>
</evidence>
<feature type="region of interest" description="Disordered" evidence="1">
    <location>
        <begin position="1"/>
        <end position="68"/>
    </location>
</feature>
<dbReference type="EMBL" id="JBBCAQ010000010">
    <property type="protein sequence ID" value="KAK7600821.1"/>
    <property type="molecule type" value="Genomic_DNA"/>
</dbReference>
<keyword evidence="3" id="KW-1185">Reference proteome</keyword>
<name>A0AAN9TMS7_9HEMI</name>
<dbReference type="AlphaFoldDB" id="A0AAN9TMS7"/>
<gene>
    <name evidence="2" type="ORF">V9T40_008262</name>
</gene>
<reference evidence="2 3" key="1">
    <citation type="submission" date="2024-03" db="EMBL/GenBank/DDBJ databases">
        <title>Adaptation during the transition from Ophiocordyceps entomopathogen to insect associate is accompanied by gene loss and intensified selection.</title>
        <authorList>
            <person name="Ward C.M."/>
            <person name="Onetto C.A."/>
            <person name="Borneman A.R."/>
        </authorList>
    </citation>
    <scope>NUCLEOTIDE SEQUENCE [LARGE SCALE GENOMIC DNA]</scope>
    <source>
        <strain evidence="2">AWRI1</strain>
        <tissue evidence="2">Single Adult Female</tissue>
    </source>
</reference>
<proteinExistence type="predicted"/>
<feature type="compositionally biased region" description="Basic residues" evidence="1">
    <location>
        <begin position="45"/>
        <end position="57"/>
    </location>
</feature>
<organism evidence="2 3">
    <name type="scientific">Parthenolecanium corni</name>
    <dbReference type="NCBI Taxonomy" id="536013"/>
    <lineage>
        <taxon>Eukaryota</taxon>
        <taxon>Metazoa</taxon>
        <taxon>Ecdysozoa</taxon>
        <taxon>Arthropoda</taxon>
        <taxon>Hexapoda</taxon>
        <taxon>Insecta</taxon>
        <taxon>Pterygota</taxon>
        <taxon>Neoptera</taxon>
        <taxon>Paraneoptera</taxon>
        <taxon>Hemiptera</taxon>
        <taxon>Sternorrhyncha</taxon>
        <taxon>Coccoidea</taxon>
        <taxon>Coccidae</taxon>
        <taxon>Parthenolecanium</taxon>
    </lineage>
</organism>
<comment type="caution">
    <text evidence="2">The sequence shown here is derived from an EMBL/GenBank/DDBJ whole genome shotgun (WGS) entry which is preliminary data.</text>
</comment>
<protein>
    <submittedName>
        <fullName evidence="2">Uncharacterized protein</fullName>
    </submittedName>
</protein>
<dbReference type="Proteomes" id="UP001367676">
    <property type="component" value="Unassembled WGS sequence"/>
</dbReference>
<evidence type="ECO:0000313" key="2">
    <source>
        <dbReference type="EMBL" id="KAK7600821.1"/>
    </source>
</evidence>
<feature type="compositionally biased region" description="Pro residues" evidence="1">
    <location>
        <begin position="59"/>
        <end position="68"/>
    </location>
</feature>
<feature type="compositionally biased region" description="Basic residues" evidence="1">
    <location>
        <begin position="1"/>
        <end position="11"/>
    </location>
</feature>